<gene>
    <name evidence="1" type="ORF">PBRASI_LOCUS10403</name>
</gene>
<feature type="non-terminal residue" evidence="1">
    <location>
        <position position="82"/>
    </location>
</feature>
<proteinExistence type="predicted"/>
<evidence type="ECO:0000313" key="1">
    <source>
        <dbReference type="EMBL" id="CAG8653801.1"/>
    </source>
</evidence>
<reference evidence="1" key="1">
    <citation type="submission" date="2021-06" db="EMBL/GenBank/DDBJ databases">
        <authorList>
            <person name="Kallberg Y."/>
            <person name="Tangrot J."/>
            <person name="Rosling A."/>
        </authorList>
    </citation>
    <scope>NUCLEOTIDE SEQUENCE</scope>
    <source>
        <strain evidence="1">BR232B</strain>
    </source>
</reference>
<keyword evidence="2" id="KW-1185">Reference proteome</keyword>
<evidence type="ECO:0000313" key="2">
    <source>
        <dbReference type="Proteomes" id="UP000789739"/>
    </source>
</evidence>
<dbReference type="OrthoDB" id="2441230at2759"/>
<organism evidence="1 2">
    <name type="scientific">Paraglomus brasilianum</name>
    <dbReference type="NCBI Taxonomy" id="144538"/>
    <lineage>
        <taxon>Eukaryota</taxon>
        <taxon>Fungi</taxon>
        <taxon>Fungi incertae sedis</taxon>
        <taxon>Mucoromycota</taxon>
        <taxon>Glomeromycotina</taxon>
        <taxon>Glomeromycetes</taxon>
        <taxon>Paraglomerales</taxon>
        <taxon>Paraglomeraceae</taxon>
        <taxon>Paraglomus</taxon>
    </lineage>
</organism>
<dbReference type="AlphaFoldDB" id="A0A9N9H507"/>
<protein>
    <submittedName>
        <fullName evidence="1">1283_t:CDS:1</fullName>
    </submittedName>
</protein>
<dbReference type="Proteomes" id="UP000789739">
    <property type="component" value="Unassembled WGS sequence"/>
</dbReference>
<comment type="caution">
    <text evidence="1">The sequence shown here is derived from an EMBL/GenBank/DDBJ whole genome shotgun (WGS) entry which is preliminary data.</text>
</comment>
<dbReference type="EMBL" id="CAJVPI010003072">
    <property type="protein sequence ID" value="CAG8653801.1"/>
    <property type="molecule type" value="Genomic_DNA"/>
</dbReference>
<sequence length="82" mass="9196">MSFNIWVKYGESQPAKVIFSGGDVDDLKEAIKRKLTNTLGDVDVADITLRRHDEEVALEPDNVVDRTFGPTTRKPLKVIVAR</sequence>
<name>A0A9N9H507_9GLOM</name>
<accession>A0A9N9H507</accession>